<name>A0A4R2TEE0_9FIRM</name>
<dbReference type="AlphaFoldDB" id="A0A4R2TEE0"/>
<dbReference type="InterPro" id="IPR027304">
    <property type="entry name" value="Trigger_fact/SurA_dom_sf"/>
</dbReference>
<dbReference type="RefSeq" id="WP_132848823.1">
    <property type="nucleotide sequence ID" value="NZ_CP058648.1"/>
</dbReference>
<evidence type="ECO:0000313" key="1">
    <source>
        <dbReference type="EMBL" id="TCQ01698.1"/>
    </source>
</evidence>
<evidence type="ECO:0008006" key="3">
    <source>
        <dbReference type="Google" id="ProtNLM"/>
    </source>
</evidence>
<evidence type="ECO:0000313" key="2">
    <source>
        <dbReference type="Proteomes" id="UP000295504"/>
    </source>
</evidence>
<dbReference type="Proteomes" id="UP000295504">
    <property type="component" value="Unassembled WGS sequence"/>
</dbReference>
<dbReference type="EMBL" id="SLYC01000024">
    <property type="protein sequence ID" value="TCQ01698.1"/>
    <property type="molecule type" value="Genomic_DNA"/>
</dbReference>
<dbReference type="SUPFAM" id="SSF109998">
    <property type="entry name" value="Triger factor/SurA peptide-binding domain-like"/>
    <property type="match status" value="1"/>
</dbReference>
<organism evidence="1 2">
    <name type="scientific">Serpentinicella alkaliphila</name>
    <dbReference type="NCBI Taxonomy" id="1734049"/>
    <lineage>
        <taxon>Bacteria</taxon>
        <taxon>Bacillati</taxon>
        <taxon>Bacillota</taxon>
        <taxon>Clostridia</taxon>
        <taxon>Peptostreptococcales</taxon>
        <taxon>Natronincolaceae</taxon>
        <taxon>Serpentinicella</taxon>
    </lineage>
</organism>
<proteinExistence type="predicted"/>
<accession>A0A4R2TEE0</accession>
<reference evidence="1 2" key="1">
    <citation type="submission" date="2019-03" db="EMBL/GenBank/DDBJ databases">
        <title>Genomic Encyclopedia of Type Strains, Phase IV (KMG-IV): sequencing the most valuable type-strain genomes for metagenomic binning, comparative biology and taxonomic classification.</title>
        <authorList>
            <person name="Goeker M."/>
        </authorList>
    </citation>
    <scope>NUCLEOTIDE SEQUENCE [LARGE SCALE GENOMIC DNA]</scope>
    <source>
        <strain evidence="1 2">DSM 100013</strain>
    </source>
</reference>
<sequence>MKNDRFIVFLVIALVSIASLVGVSYLSDDGIEEELVSNIKTIGDYILYSKPDQALIMEIGDVKITREQLKLSKSIAKDKSDIAAYESLIRSTVKGLVAQDEGIELTREEVFKYIEQLQKNYNENPNSKEVLNQYFESMNLKEGEFWILNETYKVYYDFLLDSKLRRSLGEKIVQAKGNQYNYEELRQLVDEELNRLIDLKLSTVNIKYYK</sequence>
<gene>
    <name evidence="1" type="ORF">EDD79_102439</name>
</gene>
<comment type="caution">
    <text evidence="1">The sequence shown here is derived from an EMBL/GenBank/DDBJ whole genome shotgun (WGS) entry which is preliminary data.</text>
</comment>
<protein>
    <recommendedName>
        <fullName evidence="3">SurA-like protein</fullName>
    </recommendedName>
</protein>
<keyword evidence="2" id="KW-1185">Reference proteome</keyword>